<dbReference type="AlphaFoldDB" id="A8ZT91"/>
<evidence type="ECO:0000313" key="7">
    <source>
        <dbReference type="Proteomes" id="UP000008561"/>
    </source>
</evidence>
<proteinExistence type="inferred from homology"/>
<gene>
    <name evidence="6" type="ordered locus">Dole_1970</name>
</gene>
<evidence type="ECO:0000256" key="1">
    <source>
        <dbReference type="ARBA" id="ARBA00006739"/>
    </source>
</evidence>
<keyword evidence="4" id="KW-0812">Transmembrane</keyword>
<keyword evidence="4" id="KW-0472">Membrane</keyword>
<feature type="domain" description="Glycosyltransferase 2-like" evidence="5">
    <location>
        <begin position="2"/>
        <end position="105"/>
    </location>
</feature>
<feature type="transmembrane region" description="Helical" evidence="4">
    <location>
        <begin position="278"/>
        <end position="298"/>
    </location>
</feature>
<dbReference type="STRING" id="96561.Dole_1970"/>
<keyword evidence="2" id="KW-0328">Glycosyltransferase</keyword>
<dbReference type="EMBL" id="CP000859">
    <property type="protein sequence ID" value="ABW67774.1"/>
    <property type="molecule type" value="Genomic_DNA"/>
</dbReference>
<keyword evidence="7" id="KW-1185">Reference proteome</keyword>
<evidence type="ECO:0000256" key="2">
    <source>
        <dbReference type="ARBA" id="ARBA00022676"/>
    </source>
</evidence>
<dbReference type="HOGENOM" id="CLU_854509_0_0_7"/>
<dbReference type="PANTHER" id="PTHR43179">
    <property type="entry name" value="RHAMNOSYLTRANSFERASE WBBL"/>
    <property type="match status" value="1"/>
</dbReference>
<dbReference type="eggNOG" id="COG1216">
    <property type="taxonomic scope" value="Bacteria"/>
</dbReference>
<dbReference type="CAZy" id="GT2">
    <property type="family name" value="Glycosyltransferase Family 2"/>
</dbReference>
<organism evidence="6 7">
    <name type="scientific">Desulfosudis oleivorans (strain DSM 6200 / JCM 39069 / Hxd3)</name>
    <name type="common">Desulfococcus oleovorans</name>
    <dbReference type="NCBI Taxonomy" id="96561"/>
    <lineage>
        <taxon>Bacteria</taxon>
        <taxon>Pseudomonadati</taxon>
        <taxon>Thermodesulfobacteriota</taxon>
        <taxon>Desulfobacteria</taxon>
        <taxon>Desulfobacterales</taxon>
        <taxon>Desulfosudaceae</taxon>
        <taxon>Desulfosudis</taxon>
    </lineage>
</organism>
<reference evidence="6 7" key="1">
    <citation type="submission" date="2007-10" db="EMBL/GenBank/DDBJ databases">
        <title>Complete sequence of Desulfococcus oleovorans Hxd3.</title>
        <authorList>
            <consortium name="US DOE Joint Genome Institute"/>
            <person name="Copeland A."/>
            <person name="Lucas S."/>
            <person name="Lapidus A."/>
            <person name="Barry K."/>
            <person name="Glavina del Rio T."/>
            <person name="Dalin E."/>
            <person name="Tice H."/>
            <person name="Pitluck S."/>
            <person name="Kiss H."/>
            <person name="Brettin T."/>
            <person name="Bruce D."/>
            <person name="Detter J.C."/>
            <person name="Han C."/>
            <person name="Schmutz J."/>
            <person name="Larimer F."/>
            <person name="Land M."/>
            <person name="Hauser L."/>
            <person name="Kyrpides N."/>
            <person name="Kim E."/>
            <person name="Wawrik B."/>
            <person name="Richardson P."/>
        </authorList>
    </citation>
    <scope>NUCLEOTIDE SEQUENCE [LARGE SCALE GENOMIC DNA]</scope>
    <source>
        <strain evidence="7">DSM 6200 / JCM 39069 / Hxd3</strain>
    </source>
</reference>
<dbReference type="Proteomes" id="UP000008561">
    <property type="component" value="Chromosome"/>
</dbReference>
<dbReference type="Gene3D" id="3.90.550.10">
    <property type="entry name" value="Spore Coat Polysaccharide Biosynthesis Protein SpsA, Chain A"/>
    <property type="match status" value="1"/>
</dbReference>
<dbReference type="InterPro" id="IPR029044">
    <property type="entry name" value="Nucleotide-diphossugar_trans"/>
</dbReference>
<protein>
    <submittedName>
        <fullName evidence="6">Glycosyl transferase family 2</fullName>
    </submittedName>
</protein>
<dbReference type="InterPro" id="IPR001173">
    <property type="entry name" value="Glyco_trans_2-like"/>
</dbReference>
<keyword evidence="4" id="KW-1133">Transmembrane helix</keyword>
<evidence type="ECO:0000256" key="3">
    <source>
        <dbReference type="ARBA" id="ARBA00022679"/>
    </source>
</evidence>
<evidence type="ECO:0000313" key="6">
    <source>
        <dbReference type="EMBL" id="ABW67774.1"/>
    </source>
</evidence>
<dbReference type="SUPFAM" id="SSF53448">
    <property type="entry name" value="Nucleotide-diphospho-sugar transferases"/>
    <property type="match status" value="1"/>
</dbReference>
<comment type="similarity">
    <text evidence="1">Belongs to the glycosyltransferase 2 family.</text>
</comment>
<dbReference type="KEGG" id="dol:Dole_1970"/>
<sequence>MIISAYNNLEDLRLLLPSLEQQVLDRHEMEVILRDDGSGDGTGDWVRQHHPWVQLIQGENAGFSKSNNIAADRATGEALVFINADTILDKRFITAGLNVFDHEPLLGGLNCNMIMPWVMDVSAFLEGQRPAAGHGHFLNRYGFAEYREVKTERCRTAFLSGGGCFVRRMALGEESPFAEDLWGGTSYCEDLDLSLRLLAKGWRLCFEPAAILYHNQRPVQEAGFNQLKKFLRISANRVTVYAINLSLSCFLRVFPRLFYGVFHKVVLLPLPEKIRKKILAGALIMMPLFLMLLPYWIYRGIGWASGRNSIQTLSFLKEGTYGCDI</sequence>
<dbReference type="Pfam" id="PF00535">
    <property type="entry name" value="Glycos_transf_2"/>
    <property type="match status" value="1"/>
</dbReference>
<keyword evidence="3 6" id="KW-0808">Transferase</keyword>
<dbReference type="GO" id="GO:0016757">
    <property type="term" value="F:glycosyltransferase activity"/>
    <property type="evidence" value="ECO:0007669"/>
    <property type="project" value="UniProtKB-KW"/>
</dbReference>
<accession>A8ZT91</accession>
<name>A8ZT91_DESOH</name>
<dbReference type="PANTHER" id="PTHR43179:SF12">
    <property type="entry name" value="GALACTOFURANOSYLTRANSFERASE GLFT2"/>
    <property type="match status" value="1"/>
</dbReference>
<evidence type="ECO:0000259" key="5">
    <source>
        <dbReference type="Pfam" id="PF00535"/>
    </source>
</evidence>
<evidence type="ECO:0000256" key="4">
    <source>
        <dbReference type="SAM" id="Phobius"/>
    </source>
</evidence>